<name>A6FY47_9BACT</name>
<dbReference type="SUPFAM" id="SSF52402">
    <property type="entry name" value="Adenine nucleotide alpha hydrolases-like"/>
    <property type="match status" value="1"/>
</dbReference>
<protein>
    <recommendedName>
        <fullName evidence="2">Asparagine synthetase domain-containing protein</fullName>
    </recommendedName>
</protein>
<dbReference type="InterPro" id="IPR001962">
    <property type="entry name" value="Asn_synthase"/>
</dbReference>
<dbReference type="InterPro" id="IPR052188">
    <property type="entry name" value="Ni-pincer_cofactor_biosynth"/>
</dbReference>
<dbReference type="NCBIfam" id="TIGR00268">
    <property type="entry name" value="ATP-dependent sacrificial sulfur transferase LarE"/>
    <property type="match status" value="1"/>
</dbReference>
<evidence type="ECO:0000313" key="4">
    <source>
        <dbReference type="Proteomes" id="UP000005801"/>
    </source>
</evidence>
<dbReference type="Pfam" id="PF00733">
    <property type="entry name" value="Asn_synthase"/>
    <property type="match status" value="1"/>
</dbReference>
<dbReference type="PIRSF" id="PIRSF006661">
    <property type="entry name" value="PP-lp_UCP006661"/>
    <property type="match status" value="1"/>
</dbReference>
<accession>A6FY47</accession>
<dbReference type="RefSeq" id="WP_006969396.1">
    <property type="nucleotide sequence ID" value="NZ_ABCS01000003.1"/>
</dbReference>
<dbReference type="PANTHER" id="PTHR43169:SF2">
    <property type="entry name" value="NAD_GMP SYNTHASE DOMAIN-CONTAINING PROTEIN"/>
    <property type="match status" value="1"/>
</dbReference>
<dbReference type="eggNOG" id="COG1606">
    <property type="taxonomic scope" value="Bacteria"/>
</dbReference>
<sequence length="277" mass="29619">MNAHLPHPTIAEDLARLESTLRRYGPTVTAFSGGVDSTLVAVVAARVHGERALAVTGVSPSLAESERAFASRVAAELGLRHRLVDTHEIERAGYQANAGDRCYHCKTELFERLVVLAKAEGFACVVSGDNLDDLGGHRPGMLAAEENAVRKPLIEAELGKDQIRALARHLGLPNHAKPAAPCLASRVPAGTRVDAKVLAMVEAAEAGVRAQGFAVFRVRHHGEVARIEVPAADLPRAIERRVELIAACKRAGYLFATLDLSGFRSGSLNVLNPKVRS</sequence>
<dbReference type="GO" id="GO:0016783">
    <property type="term" value="F:sulfurtransferase activity"/>
    <property type="evidence" value="ECO:0007669"/>
    <property type="project" value="InterPro"/>
</dbReference>
<feature type="active site" description="Nucleophile and sulfur donor" evidence="1">
    <location>
        <position position="182"/>
    </location>
</feature>
<dbReference type="GO" id="GO:0006529">
    <property type="term" value="P:asparagine biosynthetic process"/>
    <property type="evidence" value="ECO:0007669"/>
    <property type="project" value="InterPro"/>
</dbReference>
<dbReference type="InterPro" id="IPR014729">
    <property type="entry name" value="Rossmann-like_a/b/a_fold"/>
</dbReference>
<dbReference type="Gene3D" id="3.40.50.620">
    <property type="entry name" value="HUPs"/>
    <property type="match status" value="1"/>
</dbReference>
<dbReference type="PANTHER" id="PTHR43169">
    <property type="entry name" value="EXSB FAMILY PROTEIN"/>
    <property type="match status" value="1"/>
</dbReference>
<dbReference type="AlphaFoldDB" id="A6FY47"/>
<comment type="caution">
    <text evidence="3">The sequence shown here is derived from an EMBL/GenBank/DDBJ whole genome shotgun (WGS) entry which is preliminary data.</text>
</comment>
<reference evidence="3 4" key="1">
    <citation type="submission" date="2007-06" db="EMBL/GenBank/DDBJ databases">
        <authorList>
            <person name="Shimkets L."/>
            <person name="Ferriera S."/>
            <person name="Johnson J."/>
            <person name="Kravitz S."/>
            <person name="Beeson K."/>
            <person name="Sutton G."/>
            <person name="Rogers Y.-H."/>
            <person name="Friedman R."/>
            <person name="Frazier M."/>
            <person name="Venter J.C."/>
        </authorList>
    </citation>
    <scope>NUCLEOTIDE SEQUENCE [LARGE SCALE GENOMIC DNA]</scope>
    <source>
        <strain evidence="3 4">SIR-1</strain>
    </source>
</reference>
<keyword evidence="4" id="KW-1185">Reference proteome</keyword>
<evidence type="ECO:0000313" key="3">
    <source>
        <dbReference type="EMBL" id="EDM81426.1"/>
    </source>
</evidence>
<dbReference type="EMBL" id="ABCS01000003">
    <property type="protein sequence ID" value="EDM81426.1"/>
    <property type="molecule type" value="Genomic_DNA"/>
</dbReference>
<feature type="domain" description="Asparagine synthetase" evidence="2">
    <location>
        <begin position="23"/>
        <end position="88"/>
    </location>
</feature>
<dbReference type="OrthoDB" id="9776919at2"/>
<evidence type="ECO:0000256" key="1">
    <source>
        <dbReference type="PIRSR" id="PIRSR006661-1"/>
    </source>
</evidence>
<evidence type="ECO:0000259" key="2">
    <source>
        <dbReference type="Pfam" id="PF00733"/>
    </source>
</evidence>
<organism evidence="3 4">
    <name type="scientific">Plesiocystis pacifica SIR-1</name>
    <dbReference type="NCBI Taxonomy" id="391625"/>
    <lineage>
        <taxon>Bacteria</taxon>
        <taxon>Pseudomonadati</taxon>
        <taxon>Myxococcota</taxon>
        <taxon>Polyangia</taxon>
        <taxon>Nannocystales</taxon>
        <taxon>Nannocystaceae</taxon>
        <taxon>Plesiocystis</taxon>
    </lineage>
</organism>
<proteinExistence type="predicted"/>
<dbReference type="GO" id="GO:0004066">
    <property type="term" value="F:asparagine synthase (glutamine-hydrolyzing) activity"/>
    <property type="evidence" value="ECO:0007669"/>
    <property type="project" value="InterPro"/>
</dbReference>
<gene>
    <name evidence="3" type="ORF">PPSIR1_39585</name>
</gene>
<dbReference type="InterPro" id="IPR005232">
    <property type="entry name" value="LarE"/>
</dbReference>
<dbReference type="STRING" id="391625.PPSIR1_39585"/>
<dbReference type="CDD" id="cd01990">
    <property type="entry name" value="LarE-like"/>
    <property type="match status" value="1"/>
</dbReference>
<dbReference type="Proteomes" id="UP000005801">
    <property type="component" value="Unassembled WGS sequence"/>
</dbReference>